<dbReference type="HOGENOM" id="CLU_065850_0_0_1"/>
<dbReference type="PROSITE" id="PS50244">
    <property type="entry name" value="S5A_REDUCTASE"/>
    <property type="match status" value="1"/>
</dbReference>
<dbReference type="PANTHER" id="PTHR32251:SF15">
    <property type="entry name" value="3-OXO-5-ALPHA-STEROID 4-DEHYDROGENASE (DUF1295)"/>
    <property type="match status" value="1"/>
</dbReference>
<dbReference type="STRING" id="5601.A0A0D2FN00"/>
<dbReference type="InterPro" id="IPR010721">
    <property type="entry name" value="UstE-like"/>
</dbReference>
<dbReference type="Gene3D" id="1.20.120.1630">
    <property type="match status" value="1"/>
</dbReference>
<evidence type="ECO:0000313" key="1">
    <source>
        <dbReference type="EMBL" id="KIW67990.1"/>
    </source>
</evidence>
<evidence type="ECO:0000313" key="2">
    <source>
        <dbReference type="Proteomes" id="UP000054266"/>
    </source>
</evidence>
<gene>
    <name evidence="1" type="ORF">PV04_03966</name>
</gene>
<reference evidence="1 2" key="1">
    <citation type="submission" date="2015-01" db="EMBL/GenBank/DDBJ databases">
        <title>The Genome Sequence of Capronia semiimmersa CBS27337.</title>
        <authorList>
            <consortium name="The Broad Institute Genomics Platform"/>
            <person name="Cuomo C."/>
            <person name="de Hoog S."/>
            <person name="Gorbushina A."/>
            <person name="Stielow B."/>
            <person name="Teixiera M."/>
            <person name="Abouelleil A."/>
            <person name="Chapman S.B."/>
            <person name="Priest M."/>
            <person name="Young S.K."/>
            <person name="Wortman J."/>
            <person name="Nusbaum C."/>
            <person name="Birren B."/>
        </authorList>
    </citation>
    <scope>NUCLEOTIDE SEQUENCE [LARGE SCALE GENOMIC DNA]</scope>
    <source>
        <strain evidence="1 2">CBS 27337</strain>
    </source>
</reference>
<organism evidence="1 2">
    <name type="scientific">Phialophora macrospora</name>
    <dbReference type="NCBI Taxonomy" id="1851006"/>
    <lineage>
        <taxon>Eukaryota</taxon>
        <taxon>Fungi</taxon>
        <taxon>Dikarya</taxon>
        <taxon>Ascomycota</taxon>
        <taxon>Pezizomycotina</taxon>
        <taxon>Eurotiomycetes</taxon>
        <taxon>Chaetothyriomycetidae</taxon>
        <taxon>Chaetothyriales</taxon>
        <taxon>Herpotrichiellaceae</taxon>
        <taxon>Phialophora</taxon>
    </lineage>
</organism>
<sequence length="255" mass="28118">MAESKKFDLVYRGTYGNDLLGNILFVVGRGLDPFLQRHMLKNSPLPQIASALGLRASMPAVTGGAPLSTTGLTPFQTVIWCMSIGSAAKQIFWKFVVAREPIYPSTAFAISFFNTLLNTLNTLAYSASGSNPTYFPPWSVYVGTALYITGILTETLSELQRDSFKSDPKNDGKIYTGGLFSLVRHVSYTGYSLWRAGYAMAAGGPLWGIFVGAFFLRDFGTRAIPVLDEYMGKKYGEQWKQVKQKVPYALIPGIW</sequence>
<name>A0A0D2FN00_9EURO</name>
<dbReference type="Proteomes" id="UP000054266">
    <property type="component" value="Unassembled WGS sequence"/>
</dbReference>
<keyword evidence="2" id="KW-1185">Reference proteome</keyword>
<dbReference type="GO" id="GO:0016020">
    <property type="term" value="C:membrane"/>
    <property type="evidence" value="ECO:0007669"/>
    <property type="project" value="TreeGrafter"/>
</dbReference>
<dbReference type="Pfam" id="PF06966">
    <property type="entry name" value="DUF1295"/>
    <property type="match status" value="1"/>
</dbReference>
<protein>
    <submittedName>
        <fullName evidence="1">Uncharacterized protein</fullName>
    </submittedName>
</protein>
<proteinExistence type="predicted"/>
<dbReference type="EMBL" id="KN846958">
    <property type="protein sequence ID" value="KIW67990.1"/>
    <property type="molecule type" value="Genomic_DNA"/>
</dbReference>
<dbReference type="PANTHER" id="PTHR32251">
    <property type="entry name" value="3-OXO-5-ALPHA-STEROID 4-DEHYDROGENASE"/>
    <property type="match status" value="1"/>
</dbReference>
<dbReference type="AlphaFoldDB" id="A0A0D2FN00"/>
<accession>A0A0D2FN00</accession>